<dbReference type="GO" id="GO:0003723">
    <property type="term" value="F:RNA binding"/>
    <property type="evidence" value="ECO:0007669"/>
    <property type="project" value="TreeGrafter"/>
</dbReference>
<organism evidence="5 6">
    <name type="scientific">Trichoderma simmonsii</name>
    <dbReference type="NCBI Taxonomy" id="1491479"/>
    <lineage>
        <taxon>Eukaryota</taxon>
        <taxon>Fungi</taxon>
        <taxon>Dikarya</taxon>
        <taxon>Ascomycota</taxon>
        <taxon>Pezizomycotina</taxon>
        <taxon>Sordariomycetes</taxon>
        <taxon>Hypocreomycetidae</taxon>
        <taxon>Hypocreales</taxon>
        <taxon>Hypocreaceae</taxon>
        <taxon>Trichoderma</taxon>
    </lineage>
</organism>
<sequence length="1473" mass="161425">MSRKSIGNFPFTLGTFLEKIIRVNGEEEDNKATEDLVSLLNTALHLSYIPEQNEWLQVMNSLSPPEQTTALPLQNSTIVMDKVLESGTYLAIRDSKGPIASVIYGTHAADIAHKVYQSFQEKPRGEGRLALRFVFDRHDQRRNSVVSMASSFIAQILSASDTFSGNELFFRQRKEFHSWSPYDALFALYQLSTGKEILFVIDNIDQCDSRSRESFFQHFSRPLLLSDSKIKLILTAENALDNLDRLQWKQLNANLKWSPEDDITNKSLQPCEGTNGDQFGNLEAAYIRILSAYLPSPLPSSANLEKLLMVISNFNCSNKIVALTIEASLSVPVERLSRIDPTTPQSIPRQMLDSIPESGKILFQQIMSWVLCSLQPLSIQQLASIVAWIQHHEVLGNMAHDKFFCLRTLSPILELLWGFLVIENNQIGPSHPSVRKLFTESEGEWFSVTDKDHAHIALLCLEFLQLEEHKQWENTIKGFEYRLNPAEAVILPASTFEDRSSLSWYAIKSWTEHYKRATISSEIRGEVAKFFSEDSKLSCESWAEAKWIMSNPISRGNRPLKSSLPLLTELGDVDLLKDWITNTTNLHQKPTCEEFGAALVRATFMGDVKVVEYLLGLDNDYAKHGLEESLVVAAASENSEILQELILYAPENFTWPGSLILRVSELGLEESANALLSRGCSPDTPVGTSDTVPLLLAARNGHKGICEILLQYLTSENADKGASIAVAVIAARSPCGAEVLSILLGHGYNIMGNDITRKSALQTACELGHFEVVKTFLSIVKKGGSQPSDTNRCLNIAIDRGFSRTITNLLDIVKLGMKNEEYLSIADQHLERAIKNNSESAVATLLLNGANANTRLSGKSMLYQACCRDEVNLAIVMLLVENGANIRASSGDASVLAPVIRRGDSDCLQYLISSGTDVNKPVSGDLYAIHLAAALGNIECVRILLKEGARVDQETRSGVSAIVGAASQQKFEVVDFLLDKGANISGKGFTGRNMLQLCVVSPHILRRILEIFPDPNLKDDQGLAAIHHAILNSQTEAVKILAEFHADVNVPMPEENGQATPLMMAVIKGNLAAVQYLLDAGADVNHQANKRISNSSAIHFAKTAEIIGALLQYGADVNKKDSDGDTALHRIANSPSPDLGAAKRLINARADVNARDKHNRTPLYNAVNGKHTGIIDYLLSKGADPNIADPRFGSPLHRACWGGNIKMVKQLHAAGAMVDLAVEGSGSPLQNACLSRSNDNDVVAVVQYLVEDAKADVNQICGLNGTAVHAACLRGSPAVLRLLLDKYNANPQVPDKIGRLPIHIAAVTQIDSFQYLVKLGCDMNAADKTGRNLLHWAAQSANIRIVSLILSQPDVSIDAIDKSGWTALCWAARGSSHIVPPNIRAQTEIIELLLKKGANKSVTVQGDGDETWTPLEIAIFHETGDNAIQLLMEQPVSGGNVKGKKRRKLNAPQKRGKKHGTNAYCDCCQTVSA</sequence>
<dbReference type="InterPro" id="IPR056884">
    <property type="entry name" value="NPHP3-like_N"/>
</dbReference>
<dbReference type="Gene3D" id="1.25.40.20">
    <property type="entry name" value="Ankyrin repeat-containing domain"/>
    <property type="match status" value="6"/>
</dbReference>
<dbReference type="Pfam" id="PF12796">
    <property type="entry name" value="Ank_2"/>
    <property type="match status" value="4"/>
</dbReference>
<reference evidence="5 6" key="1">
    <citation type="journal article" date="2021" name="BMC Genomics">
        <title>Telomere-to-telomere genome assembly of asparaginase-producing Trichoderma simmonsii.</title>
        <authorList>
            <person name="Chung D."/>
            <person name="Kwon Y.M."/>
            <person name="Yang Y."/>
        </authorList>
    </citation>
    <scope>NUCLEOTIDE SEQUENCE [LARGE SCALE GENOMIC DNA]</scope>
    <source>
        <strain evidence="5 6">GH-Sj1</strain>
    </source>
</reference>
<feature type="repeat" description="ANK" evidence="3">
    <location>
        <begin position="1021"/>
        <end position="1053"/>
    </location>
</feature>
<keyword evidence="6" id="KW-1185">Reference proteome</keyword>
<proteinExistence type="predicted"/>
<feature type="repeat" description="ANK" evidence="3">
    <location>
        <begin position="1057"/>
        <end position="1089"/>
    </location>
</feature>
<feature type="repeat" description="ANK" evidence="3">
    <location>
        <begin position="924"/>
        <end position="956"/>
    </location>
</feature>
<keyword evidence="2 3" id="KW-0040">ANK repeat</keyword>
<name>A0A8G0LLK7_9HYPO</name>
<evidence type="ECO:0000313" key="5">
    <source>
        <dbReference type="EMBL" id="QYT04558.1"/>
    </source>
</evidence>
<protein>
    <recommendedName>
        <fullName evidence="4">Nephrocystin 3-like N-terminal domain-containing protein</fullName>
    </recommendedName>
</protein>
<dbReference type="PANTHER" id="PTHR24141:SF1">
    <property type="entry name" value="2-5A-DEPENDENT RIBONUCLEASE"/>
    <property type="match status" value="1"/>
</dbReference>
<dbReference type="SMART" id="SM00248">
    <property type="entry name" value="ANK"/>
    <property type="match status" value="20"/>
</dbReference>
<dbReference type="Proteomes" id="UP000826661">
    <property type="component" value="Chromosome VI"/>
</dbReference>
<evidence type="ECO:0000256" key="1">
    <source>
        <dbReference type="ARBA" id="ARBA00022737"/>
    </source>
</evidence>
<dbReference type="SUPFAM" id="SSF48403">
    <property type="entry name" value="Ankyrin repeat"/>
    <property type="match status" value="3"/>
</dbReference>
<dbReference type="PROSITE" id="PS50297">
    <property type="entry name" value="ANK_REP_REGION"/>
    <property type="match status" value="6"/>
</dbReference>
<dbReference type="InterPro" id="IPR036770">
    <property type="entry name" value="Ankyrin_rpt-contain_sf"/>
</dbReference>
<dbReference type="EMBL" id="CP075869">
    <property type="protein sequence ID" value="QYT04558.1"/>
    <property type="molecule type" value="Genomic_DNA"/>
</dbReference>
<dbReference type="Pfam" id="PF00023">
    <property type="entry name" value="Ank"/>
    <property type="match status" value="2"/>
</dbReference>
<evidence type="ECO:0000313" key="6">
    <source>
        <dbReference type="Proteomes" id="UP000826661"/>
    </source>
</evidence>
<accession>A0A8G0LLK7</accession>
<feature type="repeat" description="ANK" evidence="3">
    <location>
        <begin position="1158"/>
        <end position="1190"/>
    </location>
</feature>
<dbReference type="GO" id="GO:0006396">
    <property type="term" value="P:RNA processing"/>
    <property type="evidence" value="ECO:0007669"/>
    <property type="project" value="TreeGrafter"/>
</dbReference>
<dbReference type="PROSITE" id="PS50088">
    <property type="entry name" value="ANK_REPEAT"/>
    <property type="match status" value="7"/>
</dbReference>
<dbReference type="GO" id="GO:0004540">
    <property type="term" value="F:RNA nuclease activity"/>
    <property type="evidence" value="ECO:0007669"/>
    <property type="project" value="TreeGrafter"/>
</dbReference>
<dbReference type="InterPro" id="IPR002110">
    <property type="entry name" value="Ankyrin_rpt"/>
</dbReference>
<dbReference type="Pfam" id="PF24883">
    <property type="entry name" value="NPHP3_N"/>
    <property type="match status" value="1"/>
</dbReference>
<feature type="domain" description="Nephrocystin 3-like N-terminal" evidence="4">
    <location>
        <begin position="113"/>
        <end position="235"/>
    </location>
</feature>
<keyword evidence="1" id="KW-0677">Repeat</keyword>
<gene>
    <name evidence="5" type="ORF">H0G86_011460</name>
</gene>
<evidence type="ECO:0000256" key="3">
    <source>
        <dbReference type="PROSITE-ProRule" id="PRU00023"/>
    </source>
</evidence>
<evidence type="ECO:0000259" key="4">
    <source>
        <dbReference type="Pfam" id="PF24883"/>
    </source>
</evidence>
<evidence type="ECO:0000256" key="2">
    <source>
        <dbReference type="ARBA" id="ARBA00023043"/>
    </source>
</evidence>
<feature type="repeat" description="ANK" evidence="3">
    <location>
        <begin position="1123"/>
        <end position="1157"/>
    </location>
</feature>
<feature type="repeat" description="ANK" evidence="3">
    <location>
        <begin position="857"/>
        <end position="891"/>
    </location>
</feature>
<feature type="repeat" description="ANK" evidence="3">
    <location>
        <begin position="957"/>
        <end position="989"/>
    </location>
</feature>
<dbReference type="PANTHER" id="PTHR24141">
    <property type="entry name" value="2-5A-DEPENDENT RIBONUCLEASE"/>
    <property type="match status" value="1"/>
</dbReference>